<feature type="transmembrane region" description="Helical" evidence="1">
    <location>
        <begin position="143"/>
        <end position="159"/>
    </location>
</feature>
<keyword evidence="3" id="KW-1185">Reference proteome</keyword>
<reference evidence="2 3" key="1">
    <citation type="submission" date="2017-03" db="EMBL/GenBank/DDBJ databases">
        <title>Genome sequence of Clostridium oryzae DSM 28571.</title>
        <authorList>
            <person name="Poehlein A."/>
            <person name="Daniel R."/>
        </authorList>
    </citation>
    <scope>NUCLEOTIDE SEQUENCE [LARGE SCALE GENOMIC DNA]</scope>
    <source>
        <strain evidence="2 3">DSM 28571</strain>
    </source>
</reference>
<feature type="transmembrane region" description="Helical" evidence="1">
    <location>
        <begin position="191"/>
        <end position="210"/>
    </location>
</feature>
<evidence type="ECO:0000313" key="3">
    <source>
        <dbReference type="Proteomes" id="UP000190080"/>
    </source>
</evidence>
<comment type="caution">
    <text evidence="2">The sequence shown here is derived from an EMBL/GenBank/DDBJ whole genome shotgun (WGS) entry which is preliminary data.</text>
</comment>
<protein>
    <submittedName>
        <fullName evidence="2">YibE/F-like protein</fullName>
    </submittedName>
</protein>
<name>A0A1V4IY02_9CLOT</name>
<dbReference type="OrthoDB" id="5753718at2"/>
<feature type="transmembrane region" description="Helical" evidence="1">
    <location>
        <begin position="166"/>
        <end position="185"/>
    </location>
</feature>
<organism evidence="2 3">
    <name type="scientific">Clostridium oryzae</name>
    <dbReference type="NCBI Taxonomy" id="1450648"/>
    <lineage>
        <taxon>Bacteria</taxon>
        <taxon>Bacillati</taxon>
        <taxon>Bacillota</taxon>
        <taxon>Clostridia</taxon>
        <taxon>Eubacteriales</taxon>
        <taxon>Clostridiaceae</taxon>
        <taxon>Clostridium</taxon>
    </lineage>
</organism>
<dbReference type="RefSeq" id="WP_079421976.1">
    <property type="nucleotide sequence ID" value="NZ_MZGV01000003.1"/>
</dbReference>
<proteinExistence type="predicted"/>
<dbReference type="InterPro" id="IPR012507">
    <property type="entry name" value="YibE_F"/>
</dbReference>
<feature type="transmembrane region" description="Helical" evidence="1">
    <location>
        <begin position="353"/>
        <end position="378"/>
    </location>
</feature>
<dbReference type="Pfam" id="PF07907">
    <property type="entry name" value="YibE_F"/>
    <property type="match status" value="1"/>
</dbReference>
<dbReference type="STRING" id="1450648.CLORY_05240"/>
<keyword evidence="1" id="KW-0812">Transmembrane</keyword>
<dbReference type="AlphaFoldDB" id="A0A1V4IY02"/>
<evidence type="ECO:0000313" key="2">
    <source>
        <dbReference type="EMBL" id="OPJ64655.1"/>
    </source>
</evidence>
<feature type="transmembrane region" description="Helical" evidence="1">
    <location>
        <begin position="307"/>
        <end position="333"/>
    </location>
</feature>
<feature type="transmembrane region" description="Helical" evidence="1">
    <location>
        <begin position="217"/>
        <end position="241"/>
    </location>
</feature>
<keyword evidence="1" id="KW-0472">Membrane</keyword>
<feature type="transmembrane region" description="Helical" evidence="1">
    <location>
        <begin position="261"/>
        <end position="286"/>
    </location>
</feature>
<dbReference type="PANTHER" id="PTHR41771">
    <property type="entry name" value="MEMBRANE PROTEIN-RELATED"/>
    <property type="match status" value="1"/>
</dbReference>
<dbReference type="Proteomes" id="UP000190080">
    <property type="component" value="Unassembled WGS sequence"/>
</dbReference>
<feature type="transmembrane region" description="Helical" evidence="1">
    <location>
        <begin position="24"/>
        <end position="42"/>
    </location>
</feature>
<sequence length="388" mass="42974">MIKKINISNNKLIPAFIKDNKHKTIYFAAILLVAALICVFMLSNDDSLYKKPIARITHISETYSKQTNGANGTVEIMKKQKVTAVIKNGKYKNSIVHFKNQASYSQAIDMELKVGTEVFLKINKDNAGRITSVKLDDVKRDTYIGYTAILFIILILFVGRKKGFSSLATLTINTIIFSFIISLFIKGYDLIIITFIACILFTAISMFIVGGISKKTIAAVIGTILGTSISVLIFIVAVSAVHSNGMHYEKMEFLTHPPEKIFLSEIIIGTLGGIMDIAISISSSIYEINEKNPDIEMKKLVNSGKQIGQDIMGTMANTLVFAYLGGSIPMILLMFRNRFSINYVMNISISLELIRALAGSIGIVISIPITIYVSVLFVKNIRLRRDSL</sequence>
<accession>A0A1V4IY02</accession>
<keyword evidence="1" id="KW-1133">Transmembrane helix</keyword>
<dbReference type="EMBL" id="MZGV01000003">
    <property type="protein sequence ID" value="OPJ64655.1"/>
    <property type="molecule type" value="Genomic_DNA"/>
</dbReference>
<dbReference type="PANTHER" id="PTHR41771:SF1">
    <property type="entry name" value="MEMBRANE PROTEIN"/>
    <property type="match status" value="1"/>
</dbReference>
<evidence type="ECO:0000256" key="1">
    <source>
        <dbReference type="SAM" id="Phobius"/>
    </source>
</evidence>
<gene>
    <name evidence="2" type="ORF">CLORY_05240</name>
</gene>